<protein>
    <submittedName>
        <fullName evidence="5">Nucleoside hydrolase</fullName>
    </submittedName>
</protein>
<dbReference type="Pfam" id="PF01156">
    <property type="entry name" value="IU_nuc_hydro"/>
    <property type="match status" value="1"/>
</dbReference>
<dbReference type="InterPro" id="IPR023186">
    <property type="entry name" value="IUNH"/>
</dbReference>
<sequence>MFARRISAAILGFLACTALSAGLLAPRTQAAPTAPAAGAGDQCLVIDTDYDIDDMMSIPLLLANTRVAAIVTTEGYTLAPLGASALARLIAEPNSATHVPVVIGAAYPGKRDTSKWPWLADLRKWMDRSNGLLSVPLPPRPDSNDYTKDLVKAVESCSSVKVLIIGPFTSFVRYGPALKNKISQVVMSGQPRTHKLSFNCAYDEAACEAAFKDVKDLNGVRVEVPKKAKPPYSPTIEMVEGLKPYGLPGALRQALLSNQKNWRIDLLEGGNKSFLWDQLAALYLLHPELYHPEGAHLEPTVPPAEIQRLWTLYTNRAAEPVGQ</sequence>
<keyword evidence="1 5" id="KW-0378">Hydrolase</keyword>
<evidence type="ECO:0000259" key="4">
    <source>
        <dbReference type="Pfam" id="PF01156"/>
    </source>
</evidence>
<dbReference type="AlphaFoldDB" id="A0A937X3Y8"/>
<dbReference type="SUPFAM" id="SSF53590">
    <property type="entry name" value="Nucleoside hydrolase"/>
    <property type="match status" value="1"/>
</dbReference>
<dbReference type="Gene3D" id="3.90.245.10">
    <property type="entry name" value="Ribonucleoside hydrolase-like"/>
    <property type="match status" value="1"/>
</dbReference>
<dbReference type="PANTHER" id="PTHR12304">
    <property type="entry name" value="INOSINE-URIDINE PREFERRING NUCLEOSIDE HYDROLASE"/>
    <property type="match status" value="1"/>
</dbReference>
<feature type="domain" description="Inosine/uridine-preferring nucleoside hydrolase" evidence="4">
    <location>
        <begin position="44"/>
        <end position="292"/>
    </location>
</feature>
<evidence type="ECO:0000313" key="5">
    <source>
        <dbReference type="EMBL" id="MBM3275621.1"/>
    </source>
</evidence>
<evidence type="ECO:0000313" key="6">
    <source>
        <dbReference type="Proteomes" id="UP000703893"/>
    </source>
</evidence>
<dbReference type="EMBL" id="VGJX01000655">
    <property type="protein sequence ID" value="MBM3275621.1"/>
    <property type="molecule type" value="Genomic_DNA"/>
</dbReference>
<feature type="chain" id="PRO_5037735651" evidence="3">
    <location>
        <begin position="31"/>
        <end position="323"/>
    </location>
</feature>
<evidence type="ECO:0000256" key="3">
    <source>
        <dbReference type="SAM" id="SignalP"/>
    </source>
</evidence>
<evidence type="ECO:0000256" key="2">
    <source>
        <dbReference type="ARBA" id="ARBA00023295"/>
    </source>
</evidence>
<proteinExistence type="predicted"/>
<keyword evidence="3" id="KW-0732">Signal</keyword>
<dbReference type="GO" id="GO:0008477">
    <property type="term" value="F:purine nucleosidase activity"/>
    <property type="evidence" value="ECO:0007669"/>
    <property type="project" value="TreeGrafter"/>
</dbReference>
<gene>
    <name evidence="5" type="ORF">FJZ00_10735</name>
</gene>
<organism evidence="5 6">
    <name type="scientific">Candidatus Tanganyikabacteria bacterium</name>
    <dbReference type="NCBI Taxonomy" id="2961651"/>
    <lineage>
        <taxon>Bacteria</taxon>
        <taxon>Bacillati</taxon>
        <taxon>Candidatus Sericytochromatia</taxon>
        <taxon>Candidatus Tanganyikabacteria</taxon>
    </lineage>
</organism>
<dbReference type="InterPro" id="IPR036452">
    <property type="entry name" value="Ribo_hydro-like"/>
</dbReference>
<dbReference type="PANTHER" id="PTHR12304:SF46">
    <property type="entry name" value="INOSINE-ADENOSINE-GUANOSINE-NUCLEOSIDE HYDROLASE"/>
    <property type="match status" value="1"/>
</dbReference>
<feature type="signal peptide" evidence="3">
    <location>
        <begin position="1"/>
        <end position="30"/>
    </location>
</feature>
<dbReference type="GO" id="GO:0006152">
    <property type="term" value="P:purine nucleoside catabolic process"/>
    <property type="evidence" value="ECO:0007669"/>
    <property type="project" value="TreeGrafter"/>
</dbReference>
<evidence type="ECO:0000256" key="1">
    <source>
        <dbReference type="ARBA" id="ARBA00022801"/>
    </source>
</evidence>
<dbReference type="InterPro" id="IPR001910">
    <property type="entry name" value="Inosine/uridine_hydrolase_dom"/>
</dbReference>
<accession>A0A937X3Y8</accession>
<dbReference type="GO" id="GO:0005829">
    <property type="term" value="C:cytosol"/>
    <property type="evidence" value="ECO:0007669"/>
    <property type="project" value="TreeGrafter"/>
</dbReference>
<keyword evidence="2" id="KW-0326">Glycosidase</keyword>
<dbReference type="PROSITE" id="PS51257">
    <property type="entry name" value="PROKAR_LIPOPROTEIN"/>
    <property type="match status" value="1"/>
</dbReference>
<dbReference type="Proteomes" id="UP000703893">
    <property type="component" value="Unassembled WGS sequence"/>
</dbReference>
<reference evidence="5 6" key="1">
    <citation type="submission" date="2019-03" db="EMBL/GenBank/DDBJ databases">
        <title>Lake Tanganyika Metagenome-Assembled Genomes (MAGs).</title>
        <authorList>
            <person name="Tran P."/>
        </authorList>
    </citation>
    <scope>NUCLEOTIDE SEQUENCE [LARGE SCALE GENOMIC DNA]</scope>
    <source>
        <strain evidence="5">K_DeepCast_65m_m2_236</strain>
    </source>
</reference>
<name>A0A937X3Y8_9BACT</name>
<comment type="caution">
    <text evidence="5">The sequence shown here is derived from an EMBL/GenBank/DDBJ whole genome shotgun (WGS) entry which is preliminary data.</text>
</comment>